<dbReference type="PROSITE" id="PS50294">
    <property type="entry name" value="WD_REPEATS_REGION"/>
    <property type="match status" value="3"/>
</dbReference>
<feature type="repeat" description="WD" evidence="3">
    <location>
        <begin position="134"/>
        <end position="175"/>
    </location>
</feature>
<dbReference type="InterPro" id="IPR001680">
    <property type="entry name" value="WD40_rpt"/>
</dbReference>
<sequence>METPLKKTPATTTDRDQLEKLVKETKQLKQKVDALEKENMLLKKSIYDLSVTYSVAAAHHSKTSPFVIDLEPPAKDNSGSAGACIGGSVGIIAPSNNGGTGTVAKEISLENSTAGNNTRDKLREGRTFHLKSDIKGHGGAVYTVRFSPCGKMLASGSFDKTVRIWDTISLQKEASCLKGHTLNVSDVFWSNDSTTLLSGAYDQSCKLWDLETNKYTFSFETEGFVQCVMFDPQDNNFFACGTTRKVLAVVDRRRRDRAIKIKNDGMINSLYICSDGQNIITGDSMGYIKTWDIRTGSSFQTILNEQTKKPISHLTVNRKMTDEEEPRHMAVNSYDNVVRVYDRGFQPTKSQPRLLHALKGYKNKGWPIKSSFLQGKEYQHSMEARRLSHKDVYGNTELQPVVQDNIEYVKDKPLEASLFLATGSADPYAYLYDVGGPESTGELIQRLEGHTDFVYAVDFHPIDPILASCSADCTIKIWAPNGRAKKKNSL</sequence>
<gene>
    <name evidence="5" type="ORF">AGERDE_LOCUS10975</name>
</gene>
<dbReference type="EMBL" id="CAJVPL010003948">
    <property type="protein sequence ID" value="CAG8640999.1"/>
    <property type="molecule type" value="Genomic_DNA"/>
</dbReference>
<feature type="repeat" description="WD" evidence="3">
    <location>
        <begin position="447"/>
        <end position="478"/>
    </location>
</feature>
<keyword evidence="6" id="KW-1185">Reference proteome</keyword>
<proteinExistence type="predicted"/>
<name>A0A9N9DN42_9GLOM</name>
<evidence type="ECO:0000256" key="1">
    <source>
        <dbReference type="ARBA" id="ARBA00022574"/>
    </source>
</evidence>
<feature type="non-terminal residue" evidence="5">
    <location>
        <position position="1"/>
    </location>
</feature>
<keyword evidence="2" id="KW-0677">Repeat</keyword>
<evidence type="ECO:0000256" key="2">
    <source>
        <dbReference type="ARBA" id="ARBA00022737"/>
    </source>
</evidence>
<dbReference type="InterPro" id="IPR015943">
    <property type="entry name" value="WD40/YVTN_repeat-like_dom_sf"/>
</dbReference>
<dbReference type="SUPFAM" id="SSF50978">
    <property type="entry name" value="WD40 repeat-like"/>
    <property type="match status" value="1"/>
</dbReference>
<dbReference type="PANTHER" id="PTHR22847:SF637">
    <property type="entry name" value="WD REPEAT DOMAIN 5B"/>
    <property type="match status" value="1"/>
</dbReference>
<dbReference type="PROSITE" id="PS00678">
    <property type="entry name" value="WD_REPEATS_1"/>
    <property type="match status" value="1"/>
</dbReference>
<comment type="caution">
    <text evidence="5">The sequence shown here is derived from an EMBL/GenBank/DDBJ whole genome shotgun (WGS) entry which is preliminary data.</text>
</comment>
<dbReference type="Gene3D" id="2.130.10.10">
    <property type="entry name" value="YVTN repeat-like/Quinoprotein amine dehydrogenase"/>
    <property type="match status" value="2"/>
</dbReference>
<feature type="repeat" description="WD" evidence="3">
    <location>
        <begin position="177"/>
        <end position="218"/>
    </location>
</feature>
<dbReference type="PRINTS" id="PR00320">
    <property type="entry name" value="GPROTEINBRPT"/>
</dbReference>
<dbReference type="Pfam" id="PF00400">
    <property type="entry name" value="WD40"/>
    <property type="match status" value="3"/>
</dbReference>
<protein>
    <submittedName>
        <fullName evidence="5">1776_t:CDS:1</fullName>
    </submittedName>
</protein>
<evidence type="ECO:0000256" key="4">
    <source>
        <dbReference type="SAM" id="Coils"/>
    </source>
</evidence>
<dbReference type="InterPro" id="IPR036322">
    <property type="entry name" value="WD40_repeat_dom_sf"/>
</dbReference>
<keyword evidence="1 3" id="KW-0853">WD repeat</keyword>
<dbReference type="InterPro" id="IPR019775">
    <property type="entry name" value="WD40_repeat_CS"/>
</dbReference>
<dbReference type="AlphaFoldDB" id="A0A9N9DN42"/>
<keyword evidence="4" id="KW-0175">Coiled coil</keyword>
<dbReference type="GO" id="GO:1990234">
    <property type="term" value="C:transferase complex"/>
    <property type="evidence" value="ECO:0007669"/>
    <property type="project" value="UniProtKB-ARBA"/>
</dbReference>
<dbReference type="OrthoDB" id="6262491at2759"/>
<accession>A0A9N9DN42</accession>
<organism evidence="5 6">
    <name type="scientific">Ambispora gerdemannii</name>
    <dbReference type="NCBI Taxonomy" id="144530"/>
    <lineage>
        <taxon>Eukaryota</taxon>
        <taxon>Fungi</taxon>
        <taxon>Fungi incertae sedis</taxon>
        <taxon>Mucoromycota</taxon>
        <taxon>Glomeromycotina</taxon>
        <taxon>Glomeromycetes</taxon>
        <taxon>Archaeosporales</taxon>
        <taxon>Ambisporaceae</taxon>
        <taxon>Ambispora</taxon>
    </lineage>
</organism>
<dbReference type="InterPro" id="IPR020472">
    <property type="entry name" value="WD40_PAC1"/>
</dbReference>
<dbReference type="PANTHER" id="PTHR22847">
    <property type="entry name" value="WD40 REPEAT PROTEIN"/>
    <property type="match status" value="1"/>
</dbReference>
<dbReference type="CDD" id="cd00200">
    <property type="entry name" value="WD40"/>
    <property type="match status" value="1"/>
</dbReference>
<dbReference type="Proteomes" id="UP000789831">
    <property type="component" value="Unassembled WGS sequence"/>
</dbReference>
<reference evidence="5" key="1">
    <citation type="submission" date="2021-06" db="EMBL/GenBank/DDBJ databases">
        <authorList>
            <person name="Kallberg Y."/>
            <person name="Tangrot J."/>
            <person name="Rosling A."/>
        </authorList>
    </citation>
    <scope>NUCLEOTIDE SEQUENCE</scope>
    <source>
        <strain evidence="5">MT106</strain>
    </source>
</reference>
<evidence type="ECO:0000313" key="6">
    <source>
        <dbReference type="Proteomes" id="UP000789831"/>
    </source>
</evidence>
<evidence type="ECO:0000256" key="3">
    <source>
        <dbReference type="PROSITE-ProRule" id="PRU00221"/>
    </source>
</evidence>
<dbReference type="SMART" id="SM00320">
    <property type="entry name" value="WD40"/>
    <property type="match status" value="6"/>
</dbReference>
<dbReference type="PROSITE" id="PS50082">
    <property type="entry name" value="WD_REPEATS_2"/>
    <property type="match status" value="3"/>
</dbReference>
<evidence type="ECO:0000313" key="5">
    <source>
        <dbReference type="EMBL" id="CAG8640999.1"/>
    </source>
</evidence>
<feature type="coiled-coil region" evidence="4">
    <location>
        <begin position="15"/>
        <end position="45"/>
    </location>
</feature>